<protein>
    <recommendedName>
        <fullName evidence="1">HEPN AbiJ-N-terminal domain-containing protein</fullName>
    </recommendedName>
</protein>
<evidence type="ECO:0000313" key="2">
    <source>
        <dbReference type="EMBL" id="PSL17307.1"/>
    </source>
</evidence>
<keyword evidence="3" id="KW-1185">Reference proteome</keyword>
<reference evidence="2 3" key="1">
    <citation type="submission" date="2018-03" db="EMBL/GenBank/DDBJ databases">
        <title>Genomic Encyclopedia of Archaeal and Bacterial Type Strains, Phase II (KMG-II): from individual species to whole genera.</title>
        <authorList>
            <person name="Goeker M."/>
        </authorList>
    </citation>
    <scope>NUCLEOTIDE SEQUENCE [LARGE SCALE GENOMIC DNA]</scope>
    <source>
        <strain evidence="2 3">DSM 100673</strain>
    </source>
</reference>
<evidence type="ECO:0000259" key="1">
    <source>
        <dbReference type="Pfam" id="PF18863"/>
    </source>
</evidence>
<gene>
    <name evidence="2" type="ORF">CLV88_11980</name>
</gene>
<comment type="caution">
    <text evidence="2">The sequence shown here is derived from an EMBL/GenBank/DDBJ whole genome shotgun (WGS) entry which is preliminary data.</text>
</comment>
<dbReference type="AlphaFoldDB" id="A0A2P8F6G2"/>
<evidence type="ECO:0000313" key="3">
    <source>
        <dbReference type="Proteomes" id="UP000240418"/>
    </source>
</evidence>
<dbReference type="InterPro" id="IPR049503">
    <property type="entry name" value="AbiJ_NTD4"/>
</dbReference>
<dbReference type="Pfam" id="PF18863">
    <property type="entry name" value="AbiJ_NTD4"/>
    <property type="match status" value="1"/>
</dbReference>
<proteinExistence type="predicted"/>
<dbReference type="EMBL" id="PYGJ01000019">
    <property type="protein sequence ID" value="PSL17307.1"/>
    <property type="molecule type" value="Genomic_DNA"/>
</dbReference>
<name>A0A2P8F6G2_9RHOB</name>
<feature type="domain" description="HEPN AbiJ-N-terminal" evidence="1">
    <location>
        <begin position="3"/>
        <end position="168"/>
    </location>
</feature>
<dbReference type="Proteomes" id="UP000240418">
    <property type="component" value="Unassembled WGS sequence"/>
</dbReference>
<dbReference type="OrthoDB" id="5106738at2"/>
<sequence>MSYFSEREHGERPRSSEIIGEGAWGGIQALIIGRIEDGSFGATYPETCQDGAGPFGTDANLLARAVRAEIPAFADPPWFDNASEPPETLDILDLIEFCWRAVGQPIKGSYHGYFQHYHLSHDTDVGRDEFREAVNRILRRNGLTYKLLQNGQMERLAPPVLRELLTAATFRTGDNELDAMLEKARKRFFDPDISVRRESLEALWDAWERLKTLNGPDKKTQFPVMLNNVSGPNSPVFREALENEARELTRLGNKLQIRHAETDREPVSESSHVDYLFHRLFAFVAAVLKAEGRGWSN</sequence>
<accession>A0A2P8F6G2</accession>
<dbReference type="RefSeq" id="WP_106610217.1">
    <property type="nucleotide sequence ID" value="NZ_PYGJ01000019.1"/>
</dbReference>
<organism evidence="2 3">
    <name type="scientific">Shimia abyssi</name>
    <dbReference type="NCBI Taxonomy" id="1662395"/>
    <lineage>
        <taxon>Bacteria</taxon>
        <taxon>Pseudomonadati</taxon>
        <taxon>Pseudomonadota</taxon>
        <taxon>Alphaproteobacteria</taxon>
        <taxon>Rhodobacterales</taxon>
        <taxon>Roseobacteraceae</taxon>
    </lineage>
</organism>